<organism evidence="5 6">
    <name type="scientific">Australozyma saopauloensis</name>
    <dbReference type="NCBI Taxonomy" id="291208"/>
    <lineage>
        <taxon>Eukaryota</taxon>
        <taxon>Fungi</taxon>
        <taxon>Dikarya</taxon>
        <taxon>Ascomycota</taxon>
        <taxon>Saccharomycotina</taxon>
        <taxon>Pichiomycetes</taxon>
        <taxon>Metschnikowiaceae</taxon>
        <taxon>Australozyma</taxon>
    </lineage>
</organism>
<dbReference type="GO" id="GO:0030479">
    <property type="term" value="C:actin cortical patch"/>
    <property type="evidence" value="ECO:0007669"/>
    <property type="project" value="TreeGrafter"/>
</dbReference>
<feature type="domain" description="SH3" evidence="4">
    <location>
        <begin position="550"/>
        <end position="620"/>
    </location>
</feature>
<dbReference type="GeneID" id="88173840"/>
<dbReference type="SUPFAM" id="SSF103657">
    <property type="entry name" value="BAR/IMD domain-like"/>
    <property type="match status" value="1"/>
</dbReference>
<protein>
    <recommendedName>
        <fullName evidence="4">SH3 domain-containing protein</fullName>
    </recommendedName>
</protein>
<evidence type="ECO:0000256" key="3">
    <source>
        <dbReference type="SAM" id="MobiDB-lite"/>
    </source>
</evidence>
<feature type="compositionally biased region" description="Polar residues" evidence="3">
    <location>
        <begin position="458"/>
        <end position="471"/>
    </location>
</feature>
<dbReference type="Gene3D" id="1.20.1270.60">
    <property type="entry name" value="Arfaptin homology (AH) domain/BAR domain"/>
    <property type="match status" value="1"/>
</dbReference>
<dbReference type="GO" id="GO:1990528">
    <property type="term" value="C:Rvs161p-Rvs167p complex"/>
    <property type="evidence" value="ECO:0007669"/>
    <property type="project" value="TreeGrafter"/>
</dbReference>
<sequence>MDKIRDSASAASRTIGSSFSRSSKAYNVDDELIAQFSDNVKVAIAAFQFLTAQTARIAEKNWPRFFKSSRKVILLWMELLGEEALQFEELDAFYTKFDEMQISSEGIFVHPKERNFVVPSVQLELANYLAVVNHLESTILQQAKYHSEQLSLRVAAIVAQLKACRKNIKTRDQLGKQAAKLEKKARHLAEKGTSLDVQKRAELAGYEASLAITKAAYDAESSNLKVILPEFLALVEEFTEVVTKWTADFHVQQVKEVQHAFEYINVFHGFATSAEDNDYESIIDQWEKDATTTRVQLESLLQTIYDKNPDRLNEEIDDKDSSLKASKLWSLVTQKLKNKQHTVKAKDLQNGIFNPDMMADPLVSYEKYQDPRSNLAENYHPTQIIDEEDIVVPAKLPQSPPALPPRDPMREILLSPRPGVQSPLFRNEFDHFGAGLRRSNSLASVSSVGSLSELIPHYSSSDESDAQSMAASQLPDGGKPERSTQQLVKQYNMAKNDIRECPTLPSKFDLIDVLRGEVCDLQEKNSVSYSMHEMYAFFEKVLALSNSSDSKVKSVVASQSFSGVDPGDLSFQSGESIQVLLNLQDYATTFSDTKDYWLVGGIETEGVHRVGFVPSTHVEI</sequence>
<gene>
    <name evidence="5" type="ORF">PUMCH_002776</name>
</gene>
<dbReference type="Proteomes" id="UP001338582">
    <property type="component" value="Chromosome 3"/>
</dbReference>
<dbReference type="PANTHER" id="PTHR47174:SF1">
    <property type="entry name" value="REDUCED VIABILITY UPON STARVATION PROTEIN 167"/>
    <property type="match status" value="1"/>
</dbReference>
<keyword evidence="6" id="KW-1185">Reference proteome</keyword>
<feature type="region of interest" description="Disordered" evidence="3">
    <location>
        <begin position="456"/>
        <end position="483"/>
    </location>
</feature>
<evidence type="ECO:0000256" key="1">
    <source>
        <dbReference type="ARBA" id="ARBA00022443"/>
    </source>
</evidence>
<evidence type="ECO:0000259" key="4">
    <source>
        <dbReference type="PROSITE" id="PS50002"/>
    </source>
</evidence>
<dbReference type="GO" id="GO:0031097">
    <property type="term" value="C:medial cortex"/>
    <property type="evidence" value="ECO:0007669"/>
    <property type="project" value="TreeGrafter"/>
</dbReference>
<dbReference type="GO" id="GO:0006897">
    <property type="term" value="P:endocytosis"/>
    <property type="evidence" value="ECO:0007669"/>
    <property type="project" value="InterPro"/>
</dbReference>
<dbReference type="KEGG" id="asau:88173840"/>
<dbReference type="InterPro" id="IPR036028">
    <property type="entry name" value="SH3-like_dom_sf"/>
</dbReference>
<dbReference type="GO" id="GO:0008289">
    <property type="term" value="F:lipid binding"/>
    <property type="evidence" value="ECO:0007669"/>
    <property type="project" value="TreeGrafter"/>
</dbReference>
<dbReference type="SUPFAM" id="SSF50044">
    <property type="entry name" value="SH3-domain"/>
    <property type="match status" value="1"/>
</dbReference>
<evidence type="ECO:0000313" key="6">
    <source>
        <dbReference type="Proteomes" id="UP001338582"/>
    </source>
</evidence>
<dbReference type="GO" id="GO:0043332">
    <property type="term" value="C:mating projection tip"/>
    <property type="evidence" value="ECO:0007669"/>
    <property type="project" value="TreeGrafter"/>
</dbReference>
<accession>A0AAX4HAM5</accession>
<keyword evidence="1 2" id="KW-0728">SH3 domain</keyword>
<reference evidence="5 6" key="1">
    <citation type="submission" date="2023-10" db="EMBL/GenBank/DDBJ databases">
        <title>Draft Genome Sequence of Candida saopaulonensis from a very Premature Infant with Sepsis.</title>
        <authorList>
            <person name="Ning Y."/>
            <person name="Dai R."/>
            <person name="Xiao M."/>
            <person name="Xu Y."/>
            <person name="Yan Q."/>
            <person name="Zhang L."/>
        </authorList>
    </citation>
    <scope>NUCLEOTIDE SEQUENCE [LARGE SCALE GENOMIC DNA]</scope>
    <source>
        <strain evidence="5 6">19XY460</strain>
    </source>
</reference>
<dbReference type="InterPro" id="IPR046982">
    <property type="entry name" value="BIN3/RVS161-like"/>
</dbReference>
<evidence type="ECO:0000256" key="2">
    <source>
        <dbReference type="PROSITE-ProRule" id="PRU00192"/>
    </source>
</evidence>
<dbReference type="GO" id="GO:0097320">
    <property type="term" value="P:plasma membrane tubulation"/>
    <property type="evidence" value="ECO:0007669"/>
    <property type="project" value="TreeGrafter"/>
</dbReference>
<dbReference type="RefSeq" id="XP_062877841.1">
    <property type="nucleotide sequence ID" value="XM_063021771.1"/>
</dbReference>
<dbReference type="PROSITE" id="PS50002">
    <property type="entry name" value="SH3"/>
    <property type="match status" value="1"/>
</dbReference>
<dbReference type="Gene3D" id="2.30.30.40">
    <property type="entry name" value="SH3 Domains"/>
    <property type="match status" value="1"/>
</dbReference>
<proteinExistence type="predicted"/>
<dbReference type="GO" id="GO:0051666">
    <property type="term" value="P:actin cortical patch localization"/>
    <property type="evidence" value="ECO:0007669"/>
    <property type="project" value="InterPro"/>
</dbReference>
<name>A0AAX4HAM5_9ASCO</name>
<dbReference type="InterPro" id="IPR001452">
    <property type="entry name" value="SH3_domain"/>
</dbReference>
<dbReference type="AlphaFoldDB" id="A0AAX4HAM5"/>
<dbReference type="PANTHER" id="PTHR47174">
    <property type="entry name" value="BRIDGING INTEGRATOR 3"/>
    <property type="match status" value="1"/>
</dbReference>
<evidence type="ECO:0000313" key="5">
    <source>
        <dbReference type="EMBL" id="WPK25459.1"/>
    </source>
</evidence>
<dbReference type="EMBL" id="CP138896">
    <property type="protein sequence ID" value="WPK25459.1"/>
    <property type="molecule type" value="Genomic_DNA"/>
</dbReference>
<dbReference type="InterPro" id="IPR027267">
    <property type="entry name" value="AH/BAR_dom_sf"/>
</dbReference>